<evidence type="ECO:0000259" key="4">
    <source>
        <dbReference type="PROSITE" id="PS50003"/>
    </source>
</evidence>
<organism evidence="6">
    <name type="scientific">Haptolina ericina</name>
    <dbReference type="NCBI Taxonomy" id="156174"/>
    <lineage>
        <taxon>Eukaryota</taxon>
        <taxon>Haptista</taxon>
        <taxon>Haptophyta</taxon>
        <taxon>Prymnesiophyceae</taxon>
        <taxon>Prymnesiales</taxon>
        <taxon>Prymnesiaceae</taxon>
        <taxon>Haptolina</taxon>
    </lineage>
</organism>
<accession>A0A7S3AQC7</accession>
<sequence>MERWGNVRARDFWEALLPPQRPNAQDGQNQTQLLKDFIFNKYSRRRFAASGEPDDWLAYVALENQWVRYLDEASNLFYYHSQATNQTVWEMPEDARPEQQYAAVPVRPGLQGMLHKKSGGKEGEAKLKLFQKWDERYFVLQPGGTVLTYHKSKADSEALGCVQCLGANVFLKGVTKDMEYRFTVATKERELKLRAKNKSEYEAWMAALKPVVSDFVDDQDEED</sequence>
<dbReference type="Gene3D" id="2.20.70.10">
    <property type="match status" value="1"/>
</dbReference>
<dbReference type="Pfam" id="PF00397">
    <property type="entry name" value="WW"/>
    <property type="match status" value="1"/>
</dbReference>
<dbReference type="AlphaFoldDB" id="A0A7S3AQC7"/>
<dbReference type="CDD" id="cd00821">
    <property type="entry name" value="PH"/>
    <property type="match status" value="1"/>
</dbReference>
<name>A0A7S3AQC7_9EUKA</name>
<dbReference type="InterPro" id="IPR001202">
    <property type="entry name" value="WW_dom"/>
</dbReference>
<dbReference type="Pfam" id="PF00169">
    <property type="entry name" value="PH"/>
    <property type="match status" value="1"/>
</dbReference>
<evidence type="ECO:0000256" key="3">
    <source>
        <dbReference type="ARBA" id="ARBA00022833"/>
    </source>
</evidence>
<keyword evidence="2" id="KW-0863">Zinc-finger</keyword>
<dbReference type="InterPro" id="IPR011993">
    <property type="entry name" value="PH-like_dom_sf"/>
</dbReference>
<dbReference type="Gene3D" id="2.30.29.30">
    <property type="entry name" value="Pleckstrin-homology domain (PH domain)/Phosphotyrosine-binding domain (PTB)"/>
    <property type="match status" value="1"/>
</dbReference>
<dbReference type="PANTHER" id="PTHR23180">
    <property type="entry name" value="CENTAURIN/ARF"/>
    <property type="match status" value="1"/>
</dbReference>
<evidence type="ECO:0008006" key="7">
    <source>
        <dbReference type="Google" id="ProtNLM"/>
    </source>
</evidence>
<feature type="domain" description="PH" evidence="4">
    <location>
        <begin position="107"/>
        <end position="213"/>
    </location>
</feature>
<dbReference type="GO" id="GO:0008270">
    <property type="term" value="F:zinc ion binding"/>
    <property type="evidence" value="ECO:0007669"/>
    <property type="project" value="UniProtKB-KW"/>
</dbReference>
<dbReference type="SUPFAM" id="SSF51045">
    <property type="entry name" value="WW domain"/>
    <property type="match status" value="1"/>
</dbReference>
<gene>
    <name evidence="6" type="ORF">HERI1096_LOCUS12641</name>
</gene>
<dbReference type="SUPFAM" id="SSF50729">
    <property type="entry name" value="PH domain-like"/>
    <property type="match status" value="1"/>
</dbReference>
<dbReference type="Gene3D" id="1.10.220.150">
    <property type="entry name" value="Arf GTPase activating protein"/>
    <property type="match status" value="1"/>
</dbReference>
<keyword evidence="1" id="KW-0479">Metal-binding</keyword>
<dbReference type="EMBL" id="HBHX01022740">
    <property type="protein sequence ID" value="CAE0111981.1"/>
    <property type="molecule type" value="Transcribed_RNA"/>
</dbReference>
<dbReference type="SUPFAM" id="SSF57863">
    <property type="entry name" value="ArfGap/RecO-like zinc finger"/>
    <property type="match status" value="1"/>
</dbReference>
<reference evidence="6" key="1">
    <citation type="submission" date="2021-01" db="EMBL/GenBank/DDBJ databases">
        <authorList>
            <person name="Corre E."/>
            <person name="Pelletier E."/>
            <person name="Niang G."/>
            <person name="Scheremetjew M."/>
            <person name="Finn R."/>
            <person name="Kale V."/>
            <person name="Holt S."/>
            <person name="Cochrane G."/>
            <person name="Meng A."/>
            <person name="Brown T."/>
            <person name="Cohen L."/>
        </authorList>
    </citation>
    <scope>NUCLEOTIDE SEQUENCE</scope>
    <source>
        <strain evidence="6">CCMP281</strain>
    </source>
</reference>
<dbReference type="InterPro" id="IPR038508">
    <property type="entry name" value="ArfGAP_dom_sf"/>
</dbReference>
<dbReference type="PANTHER" id="PTHR23180:SF160">
    <property type="entry name" value="ADP-RIBOSYLATION FACTOR GTPASE-ACTIVATING PROTEIN EFFECTOR PROTEIN 1"/>
    <property type="match status" value="1"/>
</dbReference>
<dbReference type="PROSITE" id="PS50003">
    <property type="entry name" value="PH_DOMAIN"/>
    <property type="match status" value="1"/>
</dbReference>
<feature type="domain" description="WW" evidence="5">
    <location>
        <begin position="60"/>
        <end position="94"/>
    </location>
</feature>
<dbReference type="InterPro" id="IPR037278">
    <property type="entry name" value="ARFGAP/RecO"/>
</dbReference>
<proteinExistence type="predicted"/>
<evidence type="ECO:0000256" key="1">
    <source>
        <dbReference type="ARBA" id="ARBA00022723"/>
    </source>
</evidence>
<dbReference type="InterPro" id="IPR045258">
    <property type="entry name" value="ACAP1/2/3-like"/>
</dbReference>
<keyword evidence="3" id="KW-0862">Zinc</keyword>
<dbReference type="SMART" id="SM00233">
    <property type="entry name" value="PH"/>
    <property type="match status" value="1"/>
</dbReference>
<evidence type="ECO:0000256" key="2">
    <source>
        <dbReference type="ARBA" id="ARBA00022771"/>
    </source>
</evidence>
<dbReference type="GO" id="GO:0005096">
    <property type="term" value="F:GTPase activator activity"/>
    <property type="evidence" value="ECO:0007669"/>
    <property type="project" value="InterPro"/>
</dbReference>
<dbReference type="PROSITE" id="PS50020">
    <property type="entry name" value="WW_DOMAIN_2"/>
    <property type="match status" value="1"/>
</dbReference>
<dbReference type="InterPro" id="IPR001849">
    <property type="entry name" value="PH_domain"/>
</dbReference>
<protein>
    <recommendedName>
        <fullName evidence="7">WW domain-containing protein</fullName>
    </recommendedName>
</protein>
<dbReference type="InterPro" id="IPR036020">
    <property type="entry name" value="WW_dom_sf"/>
</dbReference>
<evidence type="ECO:0000313" key="6">
    <source>
        <dbReference type="EMBL" id="CAE0111981.1"/>
    </source>
</evidence>
<evidence type="ECO:0000259" key="5">
    <source>
        <dbReference type="PROSITE" id="PS50020"/>
    </source>
</evidence>